<organism evidence="16 17">
    <name type="scientific">Staurois parvus</name>
    <dbReference type="NCBI Taxonomy" id="386267"/>
    <lineage>
        <taxon>Eukaryota</taxon>
        <taxon>Metazoa</taxon>
        <taxon>Chordata</taxon>
        <taxon>Craniata</taxon>
        <taxon>Vertebrata</taxon>
        <taxon>Euteleostomi</taxon>
        <taxon>Amphibia</taxon>
        <taxon>Batrachia</taxon>
        <taxon>Anura</taxon>
        <taxon>Neobatrachia</taxon>
        <taxon>Ranoidea</taxon>
        <taxon>Ranidae</taxon>
        <taxon>Staurois</taxon>
    </lineage>
</organism>
<comment type="cofactor">
    <cofactor evidence="1">
        <name>Zn(2+)</name>
        <dbReference type="ChEBI" id="CHEBI:29105"/>
    </cofactor>
</comment>
<dbReference type="SUPFAM" id="SSF53187">
    <property type="entry name" value="Zn-dependent exopeptidases"/>
    <property type="match status" value="1"/>
</dbReference>
<comment type="similarity">
    <text evidence="3">Belongs to the AspA/AstE family. Aspartoacylase subfamily.</text>
</comment>
<evidence type="ECO:0000256" key="3">
    <source>
        <dbReference type="ARBA" id="ARBA00006173"/>
    </source>
</evidence>
<evidence type="ECO:0000256" key="4">
    <source>
        <dbReference type="ARBA" id="ARBA00022475"/>
    </source>
</evidence>
<dbReference type="InterPro" id="IPR050178">
    <property type="entry name" value="AspA/AstE_fam"/>
</dbReference>
<keyword evidence="4" id="KW-1003">Cell membrane</keyword>
<evidence type="ECO:0000256" key="6">
    <source>
        <dbReference type="ARBA" id="ARBA00022723"/>
    </source>
</evidence>
<comment type="catalytic activity">
    <reaction evidence="13">
        <text>an N-acyl-aromatic L-alpha-amino acid + H2O = an aromatic L-alpha-amino acid + a carboxylate</text>
        <dbReference type="Rhea" id="RHEA:54184"/>
        <dbReference type="ChEBI" id="CHEBI:15377"/>
        <dbReference type="ChEBI" id="CHEBI:29067"/>
        <dbReference type="ChEBI" id="CHEBI:84824"/>
        <dbReference type="ChEBI" id="CHEBI:138093"/>
        <dbReference type="EC" id="3.5.1.114"/>
    </reaction>
</comment>
<evidence type="ECO:0000259" key="15">
    <source>
        <dbReference type="Pfam" id="PF24827"/>
    </source>
</evidence>
<evidence type="ECO:0000256" key="1">
    <source>
        <dbReference type="ARBA" id="ARBA00001947"/>
    </source>
</evidence>
<accession>A0ABN9ALC7</accession>
<evidence type="ECO:0000256" key="7">
    <source>
        <dbReference type="ARBA" id="ARBA00022801"/>
    </source>
</evidence>
<comment type="catalytic activity">
    <reaction evidence="12">
        <text>an N-acetyl-L-cysteine-S-conjugate + H2O = an S-substituted L-cysteine + acetate</text>
        <dbReference type="Rhea" id="RHEA:36855"/>
        <dbReference type="ChEBI" id="CHEBI:15377"/>
        <dbReference type="ChEBI" id="CHEBI:30089"/>
        <dbReference type="ChEBI" id="CHEBI:58717"/>
        <dbReference type="ChEBI" id="CHEBI:58718"/>
        <dbReference type="EC" id="3.5.1.114"/>
    </reaction>
</comment>
<evidence type="ECO:0000313" key="16">
    <source>
        <dbReference type="EMBL" id="CAI9535625.1"/>
    </source>
</evidence>
<reference evidence="16" key="1">
    <citation type="submission" date="2023-05" db="EMBL/GenBank/DDBJ databases">
        <authorList>
            <person name="Stuckert A."/>
        </authorList>
    </citation>
    <scope>NUCLEOTIDE SEQUENCE</scope>
</reference>
<keyword evidence="5" id="KW-0963">Cytoplasm</keyword>
<keyword evidence="6" id="KW-0479">Metal-binding</keyword>
<evidence type="ECO:0000256" key="13">
    <source>
        <dbReference type="ARBA" id="ARBA00049326"/>
    </source>
</evidence>
<dbReference type="EC" id="3.5.1.114" evidence="10"/>
<sequence length="290" mass="32616">MSGVFLVKHWLKDSSPLVRDTFSAVPLLSNPKASEKGVRYFEKDLNRCFTLGHPIVSYSPDDPYEVMRAKEINRMFGPRGSANAYDMMLDLHNTTSNMGVCLIASGVQNAVEMHACHYIQVITLGFPCRLFVLFPDPLQKRTIQSLVSWSRCGFELGPQPQGVVRADILQKMKTLVEVTLDFVNYLNKGMEFPAFETDIYQYAGEVDFPRSSDGEISAVIHPSLQDKDFSLLCPGDLLFLSLDGKSIPYSGEKPLHPVFINEAAYYEKKIAFILAEKIQVSVPALRRQTH</sequence>
<gene>
    <name evidence="16" type="ORF">SPARVUS_LOCUS882452</name>
</gene>
<keyword evidence="9" id="KW-0472">Membrane</keyword>
<dbReference type="NCBIfam" id="NF002601">
    <property type="entry name" value="PRK02259.1"/>
    <property type="match status" value="1"/>
</dbReference>
<protein>
    <recommendedName>
        <fullName evidence="10">N-acyl-aromatic-L-amino acid amidohydrolase</fullName>
        <ecNumber evidence="10">3.5.1.114</ecNumber>
    </recommendedName>
</protein>
<dbReference type="InterPro" id="IPR007036">
    <property type="entry name" value="Aste_AspA_hybrid_dom"/>
</dbReference>
<dbReference type="InterPro" id="IPR016708">
    <property type="entry name" value="Aspartoacylase"/>
</dbReference>
<dbReference type="PANTHER" id="PTHR15162">
    <property type="entry name" value="ASPARTOACYLASE"/>
    <property type="match status" value="1"/>
</dbReference>
<dbReference type="Gene3D" id="3.40.630.10">
    <property type="entry name" value="Zn peptidases"/>
    <property type="match status" value="1"/>
</dbReference>
<dbReference type="Pfam" id="PF04952">
    <property type="entry name" value="AstE_AspA_hybrid"/>
    <property type="match status" value="1"/>
</dbReference>
<evidence type="ECO:0000256" key="12">
    <source>
        <dbReference type="ARBA" id="ARBA00048435"/>
    </source>
</evidence>
<dbReference type="PIRSF" id="PIRSF018001">
    <property type="entry name" value="Aspartoacylase"/>
    <property type="match status" value="1"/>
</dbReference>
<keyword evidence="8" id="KW-0862">Zinc</keyword>
<evidence type="ECO:0000256" key="5">
    <source>
        <dbReference type="ARBA" id="ARBA00022490"/>
    </source>
</evidence>
<comment type="caution">
    <text evidence="16">The sequence shown here is derived from an EMBL/GenBank/DDBJ whole genome shotgun (WGS) entry which is preliminary data.</text>
</comment>
<evidence type="ECO:0000256" key="9">
    <source>
        <dbReference type="ARBA" id="ARBA00023136"/>
    </source>
</evidence>
<evidence type="ECO:0000313" key="17">
    <source>
        <dbReference type="Proteomes" id="UP001162483"/>
    </source>
</evidence>
<dbReference type="InterPro" id="IPR055438">
    <property type="entry name" value="AstE_AspA_cat"/>
</dbReference>
<dbReference type="Gene3D" id="2.20.25.160">
    <property type="match status" value="1"/>
</dbReference>
<feature type="domain" description="AstE/AspA barrel-sandwich hybrid" evidence="14">
    <location>
        <begin position="196"/>
        <end position="277"/>
    </location>
</feature>
<dbReference type="PANTHER" id="PTHR15162:SF5">
    <property type="entry name" value="N-ACYL-AROMATIC-L-AMINO ACID AMIDOHYDROLASE (CARBOXYLATE-FORMING)"/>
    <property type="match status" value="1"/>
</dbReference>
<evidence type="ECO:0000259" key="14">
    <source>
        <dbReference type="Pfam" id="PF04952"/>
    </source>
</evidence>
<evidence type="ECO:0000256" key="10">
    <source>
        <dbReference type="ARBA" id="ARBA00034807"/>
    </source>
</evidence>
<evidence type="ECO:0000256" key="11">
    <source>
        <dbReference type="ARBA" id="ARBA00037831"/>
    </source>
</evidence>
<name>A0ABN9ALC7_9NEOB</name>
<dbReference type="EMBL" id="CATNWA010000275">
    <property type="protein sequence ID" value="CAI9535625.1"/>
    <property type="molecule type" value="Genomic_DNA"/>
</dbReference>
<dbReference type="Proteomes" id="UP001162483">
    <property type="component" value="Unassembled WGS sequence"/>
</dbReference>
<evidence type="ECO:0000256" key="2">
    <source>
        <dbReference type="ARBA" id="ARBA00004496"/>
    </source>
</evidence>
<dbReference type="Pfam" id="PF24827">
    <property type="entry name" value="AstE_AspA_cat"/>
    <property type="match status" value="1"/>
</dbReference>
<keyword evidence="17" id="KW-1185">Reference proteome</keyword>
<feature type="domain" description="Succinylglutamate desuccinylase/Aspartoacylase catalytic" evidence="15">
    <location>
        <begin position="1"/>
        <end position="182"/>
    </location>
</feature>
<proteinExistence type="inferred from homology"/>
<evidence type="ECO:0000256" key="8">
    <source>
        <dbReference type="ARBA" id="ARBA00022833"/>
    </source>
</evidence>
<keyword evidence="7" id="KW-0378">Hydrolase</keyword>
<comment type="subcellular location">
    <subcellularLocation>
        <location evidence="11">Apical cell membrane</location>
        <topology evidence="11">Peripheral membrane protein</topology>
    </subcellularLocation>
    <subcellularLocation>
        <location evidence="2">Cytoplasm</location>
    </subcellularLocation>
</comment>